<evidence type="ECO:0000256" key="6">
    <source>
        <dbReference type="ARBA" id="ARBA00022842"/>
    </source>
</evidence>
<dbReference type="Pfam" id="PF01396">
    <property type="entry name" value="Zn_ribbon_Top1"/>
    <property type="match status" value="2"/>
</dbReference>
<dbReference type="AlphaFoldDB" id="A0A380MXK4"/>
<evidence type="ECO:0000259" key="11">
    <source>
        <dbReference type="PROSITE" id="PS50880"/>
    </source>
</evidence>
<dbReference type="InterPro" id="IPR013824">
    <property type="entry name" value="Topo_IA_cen_sub1"/>
</dbReference>
<dbReference type="EC" id="5.6.2.1" evidence="10"/>
<dbReference type="Pfam" id="PF01751">
    <property type="entry name" value="Toprim"/>
    <property type="match status" value="1"/>
</dbReference>
<dbReference type="PANTHER" id="PTHR42785:SF1">
    <property type="entry name" value="DNA TOPOISOMERASE"/>
    <property type="match status" value="1"/>
</dbReference>
<keyword evidence="5" id="KW-0862">Zinc</keyword>
<proteinExistence type="inferred from homology"/>
<keyword evidence="4" id="KW-0863">Zinc-finger</keyword>
<dbReference type="SUPFAM" id="SSF56712">
    <property type="entry name" value="Prokaryotic type I DNA topoisomerase"/>
    <property type="match status" value="1"/>
</dbReference>
<dbReference type="InterPro" id="IPR034149">
    <property type="entry name" value="TOPRIM_TopoI"/>
</dbReference>
<dbReference type="InterPro" id="IPR023405">
    <property type="entry name" value="Topo_IA_core_domain"/>
</dbReference>
<evidence type="ECO:0000313" key="13">
    <source>
        <dbReference type="EMBL" id="SUO96167.1"/>
    </source>
</evidence>
<dbReference type="Gene3D" id="3.40.50.140">
    <property type="match status" value="1"/>
</dbReference>
<dbReference type="Gene3D" id="2.70.20.10">
    <property type="entry name" value="Topoisomerase I, domain 3"/>
    <property type="match status" value="1"/>
</dbReference>
<sequence length="673" mass="76241">MKLLIVESPAKTKKIAHYLGKDWRVEASFGHIRDMPVKEIGVTAPDYQPVYEVSESKKNQVARLKALAKEADEIWLATDPDREGEVIAWHLNEVLKSKKPTYRVTFNEITETAVKKAIQNSRNIDINLVKAQEGRRVLDRLYGYKLSPALAEKLDRWGVSAGRVQSVALRLIVDREQSIHDFKITKHFGVTANFETDGIAWQAKWKTKDLVSEDNPYILDKRIAEKVQQAAKEGLILIDFEEKEQSRKAPAPLITSTLQQAAANKLNMSVGDTMKAAQKLFEAGLITYMRTDNPNLSDDAIAAIKIFMTSVNQEEHLSDKPNTWKAKDGAQEAHEAIRPTDFKVREATNLGDEAANRLYKVIWRAAIASQMKPARYKVRTATLKTLKEIDLHSETYASFDASSKTLNAIQAYALFEAKGSERIYAGWQMLMQDDYTNEDSETAETLPMLSKNETYHPNDTQVIELETRPPKRYSETSLVKALEKESIGRPSTYASIIETLKKREYVILQKKVFTPTELGVKIVKALINRFDMMELAYTAQMEEQLDAIAHGSATYLEVVSHYDNELEKQLKSFQQSTISGLSIETAQHTCPKCKTGNLKRLKGKNGAFWACSNYDSGKGCAYTAPDNKGKPEERQKCPKCKDGFLVKRPSKKKPNKFWYGCDQYPQCDYKSFD</sequence>
<dbReference type="InterPro" id="IPR013825">
    <property type="entry name" value="Topo_IA_cen_sub2"/>
</dbReference>
<comment type="function">
    <text evidence="10">Releases the supercoiling and torsional tension of DNA, which is introduced during the DNA replication and transcription, by transiently cleaving and rejoining one strand of the DNA duplex. Introduces a single-strand break via transesterification at a target site in duplex DNA. The scissile phosphodiester is attacked by the catalytic tyrosine of the enzyme, resulting in the formation of a DNA-(5'-phosphotyrosyl)-enzyme intermediate and the expulsion of a 3'-OH DNA strand. The free DNA strand then undergoes passage around the unbroken strand, thus removing DNA supercoils. Finally, in the religation step, the DNA 3'-OH attacks the covalent intermediate to expel the active-site tyrosine and restore the DNA phosphodiester backbone.</text>
</comment>
<keyword evidence="8 10" id="KW-0238">DNA-binding</keyword>
<gene>
    <name evidence="13" type="primary">topA_2</name>
    <name evidence="10" type="synonym">topA</name>
    <name evidence="13" type="ORF">NCTC13337_01738</name>
</gene>
<keyword evidence="3" id="KW-0479">Metal-binding</keyword>
<dbReference type="GO" id="GO:0005694">
    <property type="term" value="C:chromosome"/>
    <property type="evidence" value="ECO:0007669"/>
    <property type="project" value="InterPro"/>
</dbReference>
<evidence type="ECO:0000313" key="14">
    <source>
        <dbReference type="Proteomes" id="UP000254601"/>
    </source>
</evidence>
<dbReference type="GO" id="GO:0003917">
    <property type="term" value="F:DNA topoisomerase type I (single strand cut, ATP-independent) activity"/>
    <property type="evidence" value="ECO:0007669"/>
    <property type="project" value="UniProtKB-UniRule"/>
</dbReference>
<comment type="similarity">
    <text evidence="2 10">Belongs to the type IA topoisomerase family.</text>
</comment>
<dbReference type="SMART" id="SM00436">
    <property type="entry name" value="TOP1Bc"/>
    <property type="match status" value="1"/>
</dbReference>
<evidence type="ECO:0000256" key="5">
    <source>
        <dbReference type="ARBA" id="ARBA00022833"/>
    </source>
</evidence>
<dbReference type="RefSeq" id="WP_072576903.1">
    <property type="nucleotide sequence ID" value="NZ_LWHB01000114.1"/>
</dbReference>
<evidence type="ECO:0000256" key="8">
    <source>
        <dbReference type="ARBA" id="ARBA00023125"/>
    </source>
</evidence>
<dbReference type="SMART" id="SM00437">
    <property type="entry name" value="TOP1Ac"/>
    <property type="match status" value="1"/>
</dbReference>
<dbReference type="Gene3D" id="1.10.460.10">
    <property type="entry name" value="Topoisomerase I, domain 2"/>
    <property type="match status" value="1"/>
</dbReference>
<reference evidence="13 14" key="1">
    <citation type="submission" date="2018-06" db="EMBL/GenBank/DDBJ databases">
        <authorList>
            <consortium name="Pathogen Informatics"/>
            <person name="Doyle S."/>
        </authorList>
    </citation>
    <scope>NUCLEOTIDE SEQUENCE [LARGE SCALE GENOMIC DNA]</scope>
    <source>
        <strain evidence="13 14">NCTC13337</strain>
    </source>
</reference>
<feature type="site" description="Interaction with DNA" evidence="10">
    <location>
        <position position="503"/>
    </location>
</feature>
<protein>
    <recommendedName>
        <fullName evidence="10">DNA topoisomerase 1</fullName>
        <ecNumber evidence="10">5.6.2.1</ecNumber>
    </recommendedName>
    <alternativeName>
        <fullName evidence="10">DNA topoisomerase I</fullName>
    </alternativeName>
</protein>
<evidence type="ECO:0000256" key="7">
    <source>
        <dbReference type="ARBA" id="ARBA00023029"/>
    </source>
</evidence>
<dbReference type="InterPro" id="IPR000380">
    <property type="entry name" value="Topo_IA"/>
</dbReference>
<feature type="region of interest" description="Interaction with DNA" evidence="10">
    <location>
        <begin position="160"/>
        <end position="165"/>
    </location>
</feature>
<comment type="subunit">
    <text evidence="10">Monomer.</text>
</comment>
<feature type="site" description="Interaction with DNA" evidence="10">
    <location>
        <position position="290"/>
    </location>
</feature>
<dbReference type="GO" id="GO:0006265">
    <property type="term" value="P:DNA topological change"/>
    <property type="evidence" value="ECO:0007669"/>
    <property type="project" value="UniProtKB-UniRule"/>
</dbReference>
<feature type="domain" description="Toprim" evidence="11">
    <location>
        <begin position="1"/>
        <end position="110"/>
    </location>
</feature>
<keyword evidence="9 10" id="KW-0413">Isomerase</keyword>
<keyword evidence="14" id="KW-1185">Reference proteome</keyword>
<dbReference type="Proteomes" id="UP000254601">
    <property type="component" value="Unassembled WGS sequence"/>
</dbReference>
<evidence type="ECO:0000256" key="3">
    <source>
        <dbReference type="ARBA" id="ARBA00022723"/>
    </source>
</evidence>
<dbReference type="InterPro" id="IPR003601">
    <property type="entry name" value="Topo_IA_2"/>
</dbReference>
<organism evidence="13 14">
    <name type="scientific">Suttonella ornithocola</name>
    <dbReference type="NCBI Taxonomy" id="279832"/>
    <lineage>
        <taxon>Bacteria</taxon>
        <taxon>Pseudomonadati</taxon>
        <taxon>Pseudomonadota</taxon>
        <taxon>Gammaproteobacteria</taxon>
        <taxon>Cardiobacteriales</taxon>
        <taxon>Cardiobacteriaceae</taxon>
        <taxon>Suttonella</taxon>
    </lineage>
</organism>
<feature type="site" description="Interaction with DNA" evidence="10">
    <location>
        <position position="139"/>
    </location>
</feature>
<dbReference type="OrthoDB" id="9804262at2"/>
<dbReference type="CDD" id="cd03363">
    <property type="entry name" value="TOPRIM_TopoIA_TopoI"/>
    <property type="match status" value="1"/>
</dbReference>
<feature type="active site" description="O-(5'-phospho-DNA)-tyrosine intermediate" evidence="10">
    <location>
        <position position="288"/>
    </location>
</feature>
<dbReference type="InterPro" id="IPR013498">
    <property type="entry name" value="Topo_IA_Znf"/>
</dbReference>
<dbReference type="PANTHER" id="PTHR42785">
    <property type="entry name" value="DNA TOPOISOMERASE, TYPE IA, CORE"/>
    <property type="match status" value="1"/>
</dbReference>
<dbReference type="CDD" id="cd00186">
    <property type="entry name" value="TOP1Ac"/>
    <property type="match status" value="1"/>
</dbReference>
<evidence type="ECO:0000256" key="2">
    <source>
        <dbReference type="ARBA" id="ARBA00009446"/>
    </source>
</evidence>
<feature type="site" description="Interaction with DNA" evidence="10">
    <location>
        <position position="31"/>
    </location>
</feature>
<dbReference type="Gene3D" id="3.30.65.10">
    <property type="entry name" value="Bacterial Topoisomerase I, domain 1"/>
    <property type="match status" value="1"/>
</dbReference>
<name>A0A380MXK4_9GAMM</name>
<accession>A0A380MXK4</accession>
<feature type="domain" description="Topo IA-type catalytic" evidence="12">
    <location>
        <begin position="125"/>
        <end position="570"/>
    </location>
</feature>
<dbReference type="GO" id="GO:0003677">
    <property type="term" value="F:DNA binding"/>
    <property type="evidence" value="ECO:0007669"/>
    <property type="project" value="UniProtKB-KW"/>
</dbReference>
<feature type="site" description="Interaction with DNA" evidence="10">
    <location>
        <position position="136"/>
    </location>
</feature>
<dbReference type="InterPro" id="IPR013497">
    <property type="entry name" value="Topo_IA_cen"/>
</dbReference>
<dbReference type="PROSITE" id="PS50880">
    <property type="entry name" value="TOPRIM"/>
    <property type="match status" value="1"/>
</dbReference>
<dbReference type="InterPro" id="IPR013826">
    <property type="entry name" value="Topo_IA_cen_sub3"/>
</dbReference>
<dbReference type="InterPro" id="IPR028612">
    <property type="entry name" value="Topoisom_1_IA"/>
</dbReference>
<evidence type="ECO:0000256" key="4">
    <source>
        <dbReference type="ARBA" id="ARBA00022771"/>
    </source>
</evidence>
<dbReference type="NCBIfam" id="TIGR01051">
    <property type="entry name" value="topA_bact"/>
    <property type="match status" value="1"/>
</dbReference>
<dbReference type="InterPro" id="IPR005733">
    <property type="entry name" value="TopoI_bac-type"/>
</dbReference>
<dbReference type="PRINTS" id="PR00417">
    <property type="entry name" value="PRTPISMRASEI"/>
</dbReference>
<dbReference type="GO" id="GO:0008270">
    <property type="term" value="F:zinc ion binding"/>
    <property type="evidence" value="ECO:0007669"/>
    <property type="project" value="UniProtKB-KW"/>
</dbReference>
<keyword evidence="7 10" id="KW-0799">Topoisomerase</keyword>
<evidence type="ECO:0000256" key="10">
    <source>
        <dbReference type="HAMAP-Rule" id="MF_00952"/>
    </source>
</evidence>
<dbReference type="Gene3D" id="1.10.290.10">
    <property type="entry name" value="Topoisomerase I, domain 4"/>
    <property type="match status" value="1"/>
</dbReference>
<feature type="site" description="Interaction with DNA" evidence="10">
    <location>
        <position position="144"/>
    </location>
</feature>
<dbReference type="InterPro" id="IPR003602">
    <property type="entry name" value="Topo_IA_DNA-bd_dom"/>
</dbReference>
<dbReference type="EMBL" id="UHIC01000001">
    <property type="protein sequence ID" value="SUO96167.1"/>
    <property type="molecule type" value="Genomic_DNA"/>
</dbReference>
<comment type="catalytic activity">
    <reaction evidence="1 10">
        <text>ATP-independent breakage of single-stranded DNA, followed by passage and rejoining.</text>
        <dbReference type="EC" id="5.6.2.1"/>
    </reaction>
</comment>
<evidence type="ECO:0000259" key="12">
    <source>
        <dbReference type="PROSITE" id="PS52039"/>
    </source>
</evidence>
<dbReference type="HAMAP" id="MF_00952">
    <property type="entry name" value="Topoisom_1_prok"/>
    <property type="match status" value="1"/>
</dbReference>
<feature type="site" description="Interaction with DNA" evidence="10">
    <location>
        <position position="135"/>
    </location>
</feature>
<evidence type="ECO:0000256" key="1">
    <source>
        <dbReference type="ARBA" id="ARBA00000213"/>
    </source>
</evidence>
<dbReference type="PROSITE" id="PS52039">
    <property type="entry name" value="TOPO_IA_2"/>
    <property type="match status" value="1"/>
</dbReference>
<keyword evidence="6" id="KW-0460">Magnesium</keyword>
<evidence type="ECO:0000256" key="9">
    <source>
        <dbReference type="ARBA" id="ARBA00023235"/>
    </source>
</evidence>
<dbReference type="InterPro" id="IPR006171">
    <property type="entry name" value="TOPRIM_dom"/>
</dbReference>
<comment type="caution">
    <text evidence="10">Lacks conserved residue(s) required for the propagation of feature annotation.</text>
</comment>
<dbReference type="SMART" id="SM00493">
    <property type="entry name" value="TOPRIM"/>
    <property type="match status" value="1"/>
</dbReference>
<dbReference type="Pfam" id="PF01131">
    <property type="entry name" value="Topoisom_bac"/>
    <property type="match status" value="1"/>
</dbReference>